<keyword evidence="3" id="KW-1185">Reference proteome</keyword>
<dbReference type="EMBL" id="JAACLJ010000001">
    <property type="protein sequence ID" value="KAF4595506.1"/>
    <property type="molecule type" value="Genomic_DNA"/>
</dbReference>
<protein>
    <submittedName>
        <fullName evidence="2">Uncharacterized protein</fullName>
    </submittedName>
</protein>
<feature type="region of interest" description="Disordered" evidence="1">
    <location>
        <begin position="1"/>
        <end position="67"/>
    </location>
</feature>
<accession>A0A8H4QDF7</accession>
<name>A0A8H4QDF7_9HYPO</name>
<reference evidence="2 3" key="1">
    <citation type="journal article" date="2020" name="G3 (Bethesda)">
        <title>Genetic Underpinnings of Host Manipulation by Ophiocordyceps as Revealed by Comparative Transcriptomics.</title>
        <authorList>
            <person name="Will I."/>
            <person name="Das B."/>
            <person name="Trinh T."/>
            <person name="Brachmann A."/>
            <person name="Ohm R.A."/>
            <person name="de Bekker C."/>
        </authorList>
    </citation>
    <scope>NUCLEOTIDE SEQUENCE [LARGE SCALE GENOMIC DNA]</scope>
    <source>
        <strain evidence="2 3">EC05</strain>
    </source>
</reference>
<organism evidence="2 3">
    <name type="scientific">Ophiocordyceps camponoti-floridani</name>
    <dbReference type="NCBI Taxonomy" id="2030778"/>
    <lineage>
        <taxon>Eukaryota</taxon>
        <taxon>Fungi</taxon>
        <taxon>Dikarya</taxon>
        <taxon>Ascomycota</taxon>
        <taxon>Pezizomycotina</taxon>
        <taxon>Sordariomycetes</taxon>
        <taxon>Hypocreomycetidae</taxon>
        <taxon>Hypocreales</taxon>
        <taxon>Ophiocordycipitaceae</taxon>
        <taxon>Ophiocordyceps</taxon>
    </lineage>
</organism>
<evidence type="ECO:0000313" key="3">
    <source>
        <dbReference type="Proteomes" id="UP000562929"/>
    </source>
</evidence>
<feature type="compositionally biased region" description="Polar residues" evidence="1">
    <location>
        <begin position="42"/>
        <end position="51"/>
    </location>
</feature>
<evidence type="ECO:0000256" key="1">
    <source>
        <dbReference type="SAM" id="MobiDB-lite"/>
    </source>
</evidence>
<dbReference type="AlphaFoldDB" id="A0A8H4QDF7"/>
<proteinExistence type="predicted"/>
<comment type="caution">
    <text evidence="2">The sequence shown here is derived from an EMBL/GenBank/DDBJ whole genome shotgun (WGS) entry which is preliminary data.</text>
</comment>
<sequence>MDKGQHSESPPPERQSGPQLHEPPASGKGISSSDDNKDKGSAQLQGLSSNPKGPLDDAVQEKFAKKS</sequence>
<dbReference type="Proteomes" id="UP000562929">
    <property type="component" value="Unassembled WGS sequence"/>
</dbReference>
<evidence type="ECO:0000313" key="2">
    <source>
        <dbReference type="EMBL" id="KAF4595506.1"/>
    </source>
</evidence>
<gene>
    <name evidence="2" type="ORF">GQ602_001119</name>
</gene>
<dbReference type="OrthoDB" id="5375886at2759"/>